<dbReference type="KEGG" id="kdj:28965693"/>
<feature type="region of interest" description="Disordered" evidence="1">
    <location>
        <begin position="1"/>
        <end position="229"/>
    </location>
</feature>
<evidence type="ECO:0000313" key="3">
    <source>
        <dbReference type="EMBL" id="WWC59318.1"/>
    </source>
</evidence>
<dbReference type="AlphaFoldDB" id="A0AAJ8MFG5"/>
<feature type="compositionally biased region" description="Polar residues" evidence="1">
    <location>
        <begin position="306"/>
        <end position="321"/>
    </location>
</feature>
<feature type="compositionally biased region" description="Basic residues" evidence="1">
    <location>
        <begin position="172"/>
        <end position="181"/>
    </location>
</feature>
<dbReference type="PANTHER" id="PTHR21561">
    <property type="entry name" value="INO80 COMPLEX SUBUNIT B"/>
    <property type="match status" value="1"/>
</dbReference>
<accession>A0AAJ8MFG5</accession>
<dbReference type="GO" id="GO:0031011">
    <property type="term" value="C:Ino80 complex"/>
    <property type="evidence" value="ECO:0007669"/>
    <property type="project" value="InterPro"/>
</dbReference>
<gene>
    <name evidence="3" type="ORF">I303_101869</name>
</gene>
<dbReference type="PANTHER" id="PTHR21561:SF12">
    <property type="entry name" value="INO80 COMPLEX SUBUNIT B"/>
    <property type="match status" value="1"/>
</dbReference>
<proteinExistence type="predicted"/>
<feature type="compositionally biased region" description="Basic and acidic residues" evidence="1">
    <location>
        <begin position="247"/>
        <end position="271"/>
    </location>
</feature>
<feature type="compositionally biased region" description="Acidic residues" evidence="1">
    <location>
        <begin position="113"/>
        <end position="130"/>
    </location>
</feature>
<feature type="region of interest" description="Disordered" evidence="1">
    <location>
        <begin position="247"/>
        <end position="321"/>
    </location>
</feature>
<feature type="compositionally biased region" description="Acidic residues" evidence="1">
    <location>
        <begin position="58"/>
        <end position="97"/>
    </location>
</feature>
<dbReference type="SMART" id="SM01406">
    <property type="entry name" value="PAPA-1"/>
    <property type="match status" value="1"/>
</dbReference>
<feature type="domain" description="INO80 complex subunit B-like conserved region" evidence="2">
    <location>
        <begin position="249"/>
        <end position="344"/>
    </location>
</feature>
<dbReference type="Proteomes" id="UP000078595">
    <property type="component" value="Chromosome 2"/>
</dbReference>
<sequence>MAPKSTSIPMAQRRAKRIIQSPSGSSSGASTPIAAPVNVPASDRSLRTRTNKPPIPPDDSEVEEVTSEEEGDDAEAEAEAEEEEDAEGEAEEDGGDVDMERSRLSSAIASEDIPLDDEEDEDAEGEEDEGSISPSKVSITNTPASVPKIKLKFGGPSSTTPGGSEKRPGRAAAKKGAKKVKKVAEDEFADSDDELLLKDDESVMSSRRSLSPTKMTARQRAKGNKDLQETLLQLPNEVSGKKLILTEAERLQRREETARRRKRQTEQKLQDEQDETINRLLRAQTSKSRSKLDQPSPGMDGDLPSGQVSPSRRVPTNPSNMIRWSSTISKDGDVLLRVAAPTEKDHWIDLVPEPYTASAQPTSDVKAEDTSSISTVKRNASGQCNAPGCDQARKYRSVKQFEIGACSLPHLKAVEAAL</sequence>
<name>A0AAJ8MFG5_9TREE</name>
<reference evidence="3" key="2">
    <citation type="submission" date="2024-02" db="EMBL/GenBank/DDBJ databases">
        <title>Comparative genomics of Cryptococcus and Kwoniella reveals pathogenesis evolution and contrasting modes of karyotype evolution via chromosome fusion or intercentromeric recombination.</title>
        <authorList>
            <person name="Coelho M.A."/>
            <person name="David-Palma M."/>
            <person name="Shea T."/>
            <person name="Bowers K."/>
            <person name="McGinley-Smith S."/>
            <person name="Mohammad A.W."/>
            <person name="Gnirke A."/>
            <person name="Yurkov A.M."/>
            <person name="Nowrousian M."/>
            <person name="Sun S."/>
            <person name="Cuomo C.A."/>
            <person name="Heitman J."/>
        </authorList>
    </citation>
    <scope>NUCLEOTIDE SEQUENCE</scope>
    <source>
        <strain evidence="3">CBS 10117</strain>
    </source>
</reference>
<dbReference type="Pfam" id="PF04795">
    <property type="entry name" value="PAPA-1"/>
    <property type="match status" value="1"/>
</dbReference>
<feature type="compositionally biased region" description="Polar residues" evidence="1">
    <location>
        <begin position="203"/>
        <end position="216"/>
    </location>
</feature>
<feature type="compositionally biased region" description="Low complexity" evidence="1">
    <location>
        <begin position="154"/>
        <end position="163"/>
    </location>
</feature>
<reference evidence="3" key="1">
    <citation type="submission" date="2013-07" db="EMBL/GenBank/DDBJ databases">
        <authorList>
            <consortium name="The Broad Institute Genome Sequencing Platform"/>
            <person name="Cuomo C."/>
            <person name="Litvintseva A."/>
            <person name="Chen Y."/>
            <person name="Heitman J."/>
            <person name="Sun S."/>
            <person name="Springer D."/>
            <person name="Dromer F."/>
            <person name="Young S.K."/>
            <person name="Zeng Q."/>
            <person name="Gargeya S."/>
            <person name="Fitzgerald M."/>
            <person name="Abouelleil A."/>
            <person name="Alvarado L."/>
            <person name="Berlin A.M."/>
            <person name="Chapman S.B."/>
            <person name="Dewar J."/>
            <person name="Goldberg J."/>
            <person name="Griggs A."/>
            <person name="Gujja S."/>
            <person name="Hansen M."/>
            <person name="Howarth C."/>
            <person name="Imamovic A."/>
            <person name="Larimer J."/>
            <person name="McCowan C."/>
            <person name="Murphy C."/>
            <person name="Pearson M."/>
            <person name="Priest M."/>
            <person name="Roberts A."/>
            <person name="Saif S."/>
            <person name="Shea T."/>
            <person name="Sykes S."/>
            <person name="Wortman J."/>
            <person name="Nusbaum C."/>
            <person name="Birren B."/>
        </authorList>
    </citation>
    <scope>NUCLEOTIDE SEQUENCE</scope>
    <source>
        <strain evidence="3">CBS 10117</strain>
    </source>
</reference>
<evidence type="ECO:0000313" key="4">
    <source>
        <dbReference type="Proteomes" id="UP000078595"/>
    </source>
</evidence>
<protein>
    <recommendedName>
        <fullName evidence="2">INO80 complex subunit B-like conserved region domain-containing protein</fullName>
    </recommendedName>
</protein>
<keyword evidence="4" id="KW-1185">Reference proteome</keyword>
<dbReference type="EMBL" id="CP144531">
    <property type="protein sequence ID" value="WWC59318.1"/>
    <property type="molecule type" value="Genomic_DNA"/>
</dbReference>
<dbReference type="InterPro" id="IPR029523">
    <property type="entry name" value="INO80B/Ies2"/>
</dbReference>
<organism evidence="3 4">
    <name type="scientific">Kwoniella dejecticola CBS 10117</name>
    <dbReference type="NCBI Taxonomy" id="1296121"/>
    <lineage>
        <taxon>Eukaryota</taxon>
        <taxon>Fungi</taxon>
        <taxon>Dikarya</taxon>
        <taxon>Basidiomycota</taxon>
        <taxon>Agaricomycotina</taxon>
        <taxon>Tremellomycetes</taxon>
        <taxon>Tremellales</taxon>
        <taxon>Cryptococcaceae</taxon>
        <taxon>Kwoniella</taxon>
    </lineage>
</organism>
<feature type="compositionally biased region" description="Low complexity" evidence="1">
    <location>
        <begin position="18"/>
        <end position="36"/>
    </location>
</feature>
<dbReference type="InterPro" id="IPR006880">
    <property type="entry name" value="INO80B_C"/>
</dbReference>
<evidence type="ECO:0000256" key="1">
    <source>
        <dbReference type="SAM" id="MobiDB-lite"/>
    </source>
</evidence>
<dbReference type="GeneID" id="28965693"/>
<dbReference type="RefSeq" id="XP_018265623.2">
    <property type="nucleotide sequence ID" value="XM_018405342.2"/>
</dbReference>
<dbReference type="GO" id="GO:0006338">
    <property type="term" value="P:chromatin remodeling"/>
    <property type="evidence" value="ECO:0007669"/>
    <property type="project" value="InterPro"/>
</dbReference>
<evidence type="ECO:0000259" key="2">
    <source>
        <dbReference type="SMART" id="SM01406"/>
    </source>
</evidence>
<feature type="compositionally biased region" description="Polar residues" evidence="1">
    <location>
        <begin position="132"/>
        <end position="144"/>
    </location>
</feature>